<dbReference type="AlphaFoldDB" id="A0A814NRD7"/>
<accession>A0A814NRD7</accession>
<dbReference type="EMBL" id="CAJOBC010005332">
    <property type="protein sequence ID" value="CAF3860184.1"/>
    <property type="molecule type" value="Genomic_DNA"/>
</dbReference>
<protein>
    <recommendedName>
        <fullName evidence="1">GRAM domain-containing protein</fullName>
    </recommendedName>
</protein>
<keyword evidence="6" id="KW-1185">Reference proteome</keyword>
<dbReference type="Proteomes" id="UP000677228">
    <property type="component" value="Unassembled WGS sequence"/>
</dbReference>
<dbReference type="OrthoDB" id="17687at2759"/>
<reference evidence="2" key="1">
    <citation type="submission" date="2021-02" db="EMBL/GenBank/DDBJ databases">
        <authorList>
            <person name="Nowell W R."/>
        </authorList>
    </citation>
    <scope>NUCLEOTIDE SEQUENCE</scope>
</reference>
<feature type="domain" description="GRAM" evidence="1">
    <location>
        <begin position="138"/>
        <end position="205"/>
    </location>
</feature>
<evidence type="ECO:0000313" key="5">
    <source>
        <dbReference type="EMBL" id="CAF3958882.1"/>
    </source>
</evidence>
<dbReference type="FunFam" id="2.30.29.30:FF:000013">
    <property type="entry name" value="Putative TBC1 domain family member 8B"/>
    <property type="match status" value="1"/>
</dbReference>
<dbReference type="InterPro" id="IPR004182">
    <property type="entry name" value="GRAM"/>
</dbReference>
<dbReference type="Proteomes" id="UP000682733">
    <property type="component" value="Unassembled WGS sequence"/>
</dbReference>
<dbReference type="SMART" id="SM00568">
    <property type="entry name" value="GRAM"/>
    <property type="match status" value="1"/>
</dbReference>
<evidence type="ECO:0000259" key="1">
    <source>
        <dbReference type="SMART" id="SM00568"/>
    </source>
</evidence>
<dbReference type="EMBL" id="CAJNOK010011911">
    <property type="protein sequence ID" value="CAF1151461.1"/>
    <property type="molecule type" value="Genomic_DNA"/>
</dbReference>
<dbReference type="EMBL" id="CAJOBA010031307">
    <property type="protein sequence ID" value="CAF3958882.1"/>
    <property type="molecule type" value="Genomic_DNA"/>
</dbReference>
<comment type="caution">
    <text evidence="2">The sequence shown here is derived from an EMBL/GenBank/DDBJ whole genome shotgun (WGS) entry which is preliminary data.</text>
</comment>
<organism evidence="2 6">
    <name type="scientific">Didymodactylos carnosus</name>
    <dbReference type="NCBI Taxonomy" id="1234261"/>
    <lineage>
        <taxon>Eukaryota</taxon>
        <taxon>Metazoa</taxon>
        <taxon>Spiralia</taxon>
        <taxon>Gnathifera</taxon>
        <taxon>Rotifera</taxon>
        <taxon>Eurotatoria</taxon>
        <taxon>Bdelloidea</taxon>
        <taxon>Philodinida</taxon>
        <taxon>Philodinidae</taxon>
        <taxon>Didymodactylos</taxon>
    </lineage>
</organism>
<dbReference type="InterPro" id="IPR011993">
    <property type="entry name" value="PH-like_dom_sf"/>
</dbReference>
<dbReference type="Proteomes" id="UP000681722">
    <property type="component" value="Unassembled WGS sequence"/>
</dbReference>
<name>A0A814NRD7_9BILA</name>
<evidence type="ECO:0000313" key="2">
    <source>
        <dbReference type="EMBL" id="CAF1094833.1"/>
    </source>
</evidence>
<dbReference type="PANTHER" id="PTHR47666:SF1">
    <property type="entry name" value="PROTEIN VASCULAR ASSOCIATED DEATH 1, CHLOROPLASTIC"/>
    <property type="match status" value="1"/>
</dbReference>
<dbReference type="Pfam" id="PF02893">
    <property type="entry name" value="GRAM"/>
    <property type="match status" value="1"/>
</dbReference>
<dbReference type="PANTHER" id="PTHR47666">
    <property type="entry name" value="PROTEIN VASCULAR ASSOCIATED DEATH 1, CHLOROPLASTIC"/>
    <property type="match status" value="1"/>
</dbReference>
<evidence type="ECO:0000313" key="6">
    <source>
        <dbReference type="Proteomes" id="UP000663829"/>
    </source>
</evidence>
<sequence length="289" mass="34151">MWVKPSEILVTAFWSTDQANPYFALQRRRGQDKERSGFTSLLVATLDSVFETKTNRYRIIHQRPDSEVYYLVAEADTKLEIEQHWKWIEENLMPTLGTMDKGVDIRDYVICKIKSLCPQPDEEEIEDFESEKFKNAFKKFHTLFSVPLDEKLVTYYSCSYWKGRVPRQGSMYLSVNYLCFYSYFLGKDFTIILKFTDITSLERLQLYLSEAIRVSTRINVYEFTMFRHTDETFQMLQQLANFAAKKLLSNQGAFKEEDFFPTVTKKTAPKVISQLKRDLDAKSRSEIYR</sequence>
<proteinExistence type="predicted"/>
<dbReference type="Gene3D" id="2.30.29.30">
    <property type="entry name" value="Pleckstrin-homology domain (PH domain)/Phosphotyrosine-binding domain (PTB)"/>
    <property type="match status" value="1"/>
</dbReference>
<gene>
    <name evidence="2" type="ORF">GPM918_LOCUS18451</name>
    <name evidence="3" type="ORF">OVA965_LOCUS21624</name>
    <name evidence="4" type="ORF">SRO942_LOCUS18448</name>
    <name evidence="5" type="ORF">TMI583_LOCUS22322</name>
</gene>
<evidence type="ECO:0000313" key="3">
    <source>
        <dbReference type="EMBL" id="CAF1151461.1"/>
    </source>
</evidence>
<dbReference type="Proteomes" id="UP000663829">
    <property type="component" value="Unassembled WGS sequence"/>
</dbReference>
<evidence type="ECO:0000313" key="4">
    <source>
        <dbReference type="EMBL" id="CAF3860184.1"/>
    </source>
</evidence>
<dbReference type="EMBL" id="CAJNOQ010005332">
    <property type="protein sequence ID" value="CAF1094833.1"/>
    <property type="molecule type" value="Genomic_DNA"/>
</dbReference>